<gene>
    <name evidence="8" type="ORF">E1N52_35880</name>
</gene>
<dbReference type="SUPFAM" id="SSF51905">
    <property type="entry name" value="FAD/NAD(P)-binding domain"/>
    <property type="match status" value="1"/>
</dbReference>
<keyword evidence="4" id="KW-0560">Oxidoreductase</keyword>
<sequence length="599" mass="66255">MRWVLAARRIRAATCASIRTGAIRGKPSKPPTRATRRSRPQARRTSVCADLTDFTGANEAPRGKHGRAPDVFRRGGWMPMREYALDDEVDFAIVGTGAGGATLACRLAEAGFRVVAFDAGAWWRPLEEFASDETHQAKLYWTDERICDGENPLQLGSNNSGKAVGGSTVHFAMVSLRFRPEWFQSRTRLGYGVDWPLDWREMWRYYTEVEQALGISGPVNYPWGPKRARYPYRAHEINGAGLVLARGCEALGIPWAPTPLATLSAPRGDAHQCVYRGFCVTGCATNAKQSALVTWIPRTVRAGAEIRDLAMVGRIETNALGRATGVHFHREGRWHFQRARNVVVAGYAIETPRLLLLSANGRFPEGLANRSGLVGKNLMVQANQAAWGMLDDEIRWYKGPPSLALTEHWNYQDEGKDFYGGYCYMSQGPLPLVWAATQTSRGLWGDALMREMTKYNHQAGLKMVGETLPQERNRVTLADEKDALDLPVARVTWSMCENDRRLVRHALDYMSRALAAAGASDIWTQDDDTCHLNGTARMGSDAQTSVVNADCRSWDIPNLWICDGSVFPTVGGVNPSLTIQAIACRTAGRIQALAARGEL</sequence>
<evidence type="ECO:0000256" key="4">
    <source>
        <dbReference type="ARBA" id="ARBA00023002"/>
    </source>
</evidence>
<dbReference type="OrthoDB" id="9787779at2"/>
<feature type="domain" description="Glucose-methanol-choline oxidoreductase C-terminal" evidence="7">
    <location>
        <begin position="469"/>
        <end position="583"/>
    </location>
</feature>
<evidence type="ECO:0000313" key="9">
    <source>
        <dbReference type="Proteomes" id="UP000295606"/>
    </source>
</evidence>
<organism evidence="8 9">
    <name type="scientific">Paraburkholderia guartelaensis</name>
    <dbReference type="NCBI Taxonomy" id="2546446"/>
    <lineage>
        <taxon>Bacteria</taxon>
        <taxon>Pseudomonadati</taxon>
        <taxon>Pseudomonadota</taxon>
        <taxon>Betaproteobacteria</taxon>
        <taxon>Burkholderiales</taxon>
        <taxon>Burkholderiaceae</taxon>
        <taxon>Paraburkholderia</taxon>
    </lineage>
</organism>
<proteinExistence type="inferred from homology"/>
<feature type="region of interest" description="Disordered" evidence="5">
    <location>
        <begin position="22"/>
        <end position="44"/>
    </location>
</feature>
<dbReference type="Proteomes" id="UP000295606">
    <property type="component" value="Unassembled WGS sequence"/>
</dbReference>
<evidence type="ECO:0000256" key="1">
    <source>
        <dbReference type="ARBA" id="ARBA00010790"/>
    </source>
</evidence>
<dbReference type="SUPFAM" id="SSF54373">
    <property type="entry name" value="FAD-linked reductases, C-terminal domain"/>
    <property type="match status" value="1"/>
</dbReference>
<comment type="similarity">
    <text evidence="1">Belongs to the GMC oxidoreductase family.</text>
</comment>
<evidence type="ECO:0000256" key="2">
    <source>
        <dbReference type="ARBA" id="ARBA00022630"/>
    </source>
</evidence>
<accession>A0A4R5L5M3</accession>
<dbReference type="Pfam" id="PF05199">
    <property type="entry name" value="GMC_oxred_C"/>
    <property type="match status" value="1"/>
</dbReference>
<dbReference type="Gene3D" id="3.50.50.60">
    <property type="entry name" value="FAD/NAD(P)-binding domain"/>
    <property type="match status" value="2"/>
</dbReference>
<dbReference type="GO" id="GO:0050660">
    <property type="term" value="F:flavin adenine dinucleotide binding"/>
    <property type="evidence" value="ECO:0007669"/>
    <property type="project" value="InterPro"/>
</dbReference>
<dbReference type="EMBL" id="SMOD01000044">
    <property type="protein sequence ID" value="TDG03257.1"/>
    <property type="molecule type" value="Genomic_DNA"/>
</dbReference>
<protein>
    <submittedName>
        <fullName evidence="8">GMC family oxidoreductase</fullName>
    </submittedName>
</protein>
<keyword evidence="2" id="KW-0285">Flavoprotein</keyword>
<name>A0A4R5L5M3_9BURK</name>
<dbReference type="InterPro" id="IPR036188">
    <property type="entry name" value="FAD/NAD-bd_sf"/>
</dbReference>
<evidence type="ECO:0000259" key="6">
    <source>
        <dbReference type="Pfam" id="PF00732"/>
    </source>
</evidence>
<feature type="domain" description="Glucose-methanol-choline oxidoreductase N-terminal" evidence="6">
    <location>
        <begin position="160"/>
        <end position="381"/>
    </location>
</feature>
<evidence type="ECO:0000313" key="8">
    <source>
        <dbReference type="EMBL" id="TDG03257.1"/>
    </source>
</evidence>
<keyword evidence="3" id="KW-0274">FAD</keyword>
<dbReference type="AlphaFoldDB" id="A0A4R5L5M3"/>
<evidence type="ECO:0000259" key="7">
    <source>
        <dbReference type="Pfam" id="PF05199"/>
    </source>
</evidence>
<evidence type="ECO:0000256" key="5">
    <source>
        <dbReference type="SAM" id="MobiDB-lite"/>
    </source>
</evidence>
<dbReference type="PANTHER" id="PTHR46056:SF12">
    <property type="entry name" value="LONG-CHAIN-ALCOHOL OXIDASE"/>
    <property type="match status" value="1"/>
</dbReference>
<dbReference type="PANTHER" id="PTHR46056">
    <property type="entry name" value="LONG-CHAIN-ALCOHOL OXIDASE"/>
    <property type="match status" value="1"/>
</dbReference>
<dbReference type="GO" id="GO:0016614">
    <property type="term" value="F:oxidoreductase activity, acting on CH-OH group of donors"/>
    <property type="evidence" value="ECO:0007669"/>
    <property type="project" value="InterPro"/>
</dbReference>
<reference evidence="8 9" key="1">
    <citation type="submission" date="2019-03" db="EMBL/GenBank/DDBJ databases">
        <title>Paraburkholderia sp. isolated from native Mimosa gymnas in Guartela State Park, Brazil.</title>
        <authorList>
            <person name="Paulitsch F."/>
            <person name="Hungria M."/>
            <person name="Delamuta J.R.M."/>
            <person name="Ribeiro R.A."/>
            <person name="Dall'Agnol R."/>
            <person name="Silva J.S.B."/>
        </authorList>
    </citation>
    <scope>NUCLEOTIDE SEQUENCE [LARGE SCALE GENOMIC DNA]</scope>
    <source>
        <strain evidence="8 9">CNPSo 3008</strain>
    </source>
</reference>
<dbReference type="InterPro" id="IPR000172">
    <property type="entry name" value="GMC_OxRdtase_N"/>
</dbReference>
<dbReference type="Pfam" id="PF00732">
    <property type="entry name" value="GMC_oxred_N"/>
    <property type="match status" value="1"/>
</dbReference>
<comment type="caution">
    <text evidence="8">The sequence shown here is derived from an EMBL/GenBank/DDBJ whole genome shotgun (WGS) entry which is preliminary data.</text>
</comment>
<dbReference type="InterPro" id="IPR007867">
    <property type="entry name" value="GMC_OxRtase_C"/>
</dbReference>
<evidence type="ECO:0000256" key="3">
    <source>
        <dbReference type="ARBA" id="ARBA00022827"/>
    </source>
</evidence>